<evidence type="ECO:0000256" key="1">
    <source>
        <dbReference type="ARBA" id="ARBA00010552"/>
    </source>
</evidence>
<dbReference type="GO" id="GO:0019239">
    <property type="term" value="F:deaminase activity"/>
    <property type="evidence" value="ECO:0007669"/>
    <property type="project" value="TreeGrafter"/>
</dbReference>
<dbReference type="PANTHER" id="PTHR11803:SF58">
    <property type="entry name" value="PROTEIN HMF1-RELATED"/>
    <property type="match status" value="1"/>
</dbReference>
<dbReference type="EMBL" id="SZQA01000029">
    <property type="protein sequence ID" value="TKK85222.1"/>
    <property type="molecule type" value="Genomic_DNA"/>
</dbReference>
<dbReference type="InterPro" id="IPR035959">
    <property type="entry name" value="RutC-like_sf"/>
</dbReference>
<protein>
    <submittedName>
        <fullName evidence="2">RidA family protein</fullName>
    </submittedName>
</protein>
<name>A0A4U3MA56_9ACTN</name>
<comment type="caution">
    <text evidence="2">The sequence shown here is derived from an EMBL/GenBank/DDBJ whole genome shotgun (WGS) entry which is preliminary data.</text>
</comment>
<dbReference type="GO" id="GO:0005829">
    <property type="term" value="C:cytosol"/>
    <property type="evidence" value="ECO:0007669"/>
    <property type="project" value="TreeGrafter"/>
</dbReference>
<reference evidence="2 3" key="1">
    <citation type="submission" date="2019-04" db="EMBL/GenBank/DDBJ databases">
        <title>Herbidospora sp. NEAU-GS14.nov., a novel actinomycete isolated from soil.</title>
        <authorList>
            <person name="Han L."/>
        </authorList>
    </citation>
    <scope>NUCLEOTIDE SEQUENCE [LARGE SCALE GENOMIC DNA]</scope>
    <source>
        <strain evidence="2 3">NEAU-GS14</strain>
    </source>
</reference>
<dbReference type="Pfam" id="PF01042">
    <property type="entry name" value="Ribonuc_L-PSP"/>
    <property type="match status" value="1"/>
</dbReference>
<gene>
    <name evidence="2" type="ORF">FDA94_26495</name>
</gene>
<organism evidence="2 3">
    <name type="scientific">Herbidospora galbida</name>
    <dbReference type="NCBI Taxonomy" id="2575442"/>
    <lineage>
        <taxon>Bacteria</taxon>
        <taxon>Bacillati</taxon>
        <taxon>Actinomycetota</taxon>
        <taxon>Actinomycetes</taxon>
        <taxon>Streptosporangiales</taxon>
        <taxon>Streptosporangiaceae</taxon>
        <taxon>Herbidospora</taxon>
    </lineage>
</organism>
<dbReference type="Proteomes" id="UP000308705">
    <property type="component" value="Unassembled WGS sequence"/>
</dbReference>
<dbReference type="AlphaFoldDB" id="A0A4U3MA56"/>
<dbReference type="OrthoDB" id="3185659at2"/>
<dbReference type="Gene3D" id="3.30.1330.40">
    <property type="entry name" value="RutC-like"/>
    <property type="match status" value="1"/>
</dbReference>
<proteinExistence type="inferred from homology"/>
<keyword evidence="3" id="KW-1185">Reference proteome</keyword>
<dbReference type="SUPFAM" id="SSF55298">
    <property type="entry name" value="YjgF-like"/>
    <property type="match status" value="1"/>
</dbReference>
<sequence>MKLNPATVPATNGRYSHAARTGDLLFVSGQVAVDASGEVVGPGDMTRQSEVVYEHLRLILEDQGGTFEDVVHIRTFLTDMDGLLDHAAVRQRYMPSPPPASTTVEVSRLFMPGLVVEVELVADLAGSGR</sequence>
<dbReference type="PANTHER" id="PTHR11803">
    <property type="entry name" value="2-IMINOBUTANOATE/2-IMINOPROPANOATE DEAMINASE RIDA"/>
    <property type="match status" value="1"/>
</dbReference>
<dbReference type="RefSeq" id="WP_137249786.1">
    <property type="nucleotide sequence ID" value="NZ_SZQA01000029.1"/>
</dbReference>
<dbReference type="InterPro" id="IPR006175">
    <property type="entry name" value="YjgF/YER057c/UK114"/>
</dbReference>
<accession>A0A4U3MA56</accession>
<comment type="similarity">
    <text evidence="1">Belongs to the RutC family.</text>
</comment>
<dbReference type="CDD" id="cd00448">
    <property type="entry name" value="YjgF_YER057c_UK114_family"/>
    <property type="match status" value="1"/>
</dbReference>
<evidence type="ECO:0000313" key="2">
    <source>
        <dbReference type="EMBL" id="TKK85222.1"/>
    </source>
</evidence>
<evidence type="ECO:0000313" key="3">
    <source>
        <dbReference type="Proteomes" id="UP000308705"/>
    </source>
</evidence>